<gene>
    <name evidence="2" type="ORF">EDC19_0074</name>
</gene>
<sequence>MKKLYVLFEYEFDYIKRYVLLLAMISFFLQLFFISRGQGEAQDFVPYETMFIESGAMVVAVLTLILMCGICVRSFNNNFNESKSIYTLMALPQKRSKLLFSKILAWLVGFALIIANQVITGIVGYKMFAPVFNQYIYRERMIEAIITEPMTNGLLLSFVRSDFYRILMPLSLEGFLSSLIICLSIVFGMYYVLVLSKNNQVNHLVGFTVVLIHLIGIINVLRYRIQMPTEFGVAKYQNLYHYNLFFIVIIGFYIIRSVSLINKTTIT</sequence>
<dbReference type="AlphaFoldDB" id="A0A4R1N1A2"/>
<name>A0A4R1N1A2_9FIRM</name>
<feature type="transmembrane region" description="Helical" evidence="1">
    <location>
        <begin position="201"/>
        <end position="221"/>
    </location>
</feature>
<evidence type="ECO:0000256" key="1">
    <source>
        <dbReference type="SAM" id="Phobius"/>
    </source>
</evidence>
<proteinExistence type="predicted"/>
<evidence type="ECO:0008006" key="4">
    <source>
        <dbReference type="Google" id="ProtNLM"/>
    </source>
</evidence>
<evidence type="ECO:0000313" key="2">
    <source>
        <dbReference type="EMBL" id="TCK99716.1"/>
    </source>
</evidence>
<dbReference type="EMBL" id="SMGQ01000002">
    <property type="protein sequence ID" value="TCK99716.1"/>
    <property type="molecule type" value="Genomic_DNA"/>
</dbReference>
<feature type="transmembrane region" description="Helical" evidence="1">
    <location>
        <begin position="18"/>
        <end position="35"/>
    </location>
</feature>
<feature type="transmembrane region" description="Helical" evidence="1">
    <location>
        <begin position="241"/>
        <end position="261"/>
    </location>
</feature>
<keyword evidence="1" id="KW-0812">Transmembrane</keyword>
<comment type="caution">
    <text evidence="2">The sequence shown here is derived from an EMBL/GenBank/DDBJ whole genome shotgun (WGS) entry which is preliminary data.</text>
</comment>
<evidence type="ECO:0000313" key="3">
    <source>
        <dbReference type="Proteomes" id="UP000294545"/>
    </source>
</evidence>
<dbReference type="Proteomes" id="UP000294545">
    <property type="component" value="Unassembled WGS sequence"/>
</dbReference>
<feature type="transmembrane region" description="Helical" evidence="1">
    <location>
        <begin position="55"/>
        <end position="75"/>
    </location>
</feature>
<dbReference type="RefSeq" id="WP_132278846.1">
    <property type="nucleotide sequence ID" value="NZ_SMGQ01000002.1"/>
</dbReference>
<keyword evidence="1" id="KW-0472">Membrane</keyword>
<dbReference type="OrthoDB" id="2082519at2"/>
<accession>A0A4R1N1A2</accession>
<organism evidence="2 3">
    <name type="scientific">Natranaerovirga hydrolytica</name>
    <dbReference type="NCBI Taxonomy" id="680378"/>
    <lineage>
        <taxon>Bacteria</taxon>
        <taxon>Bacillati</taxon>
        <taxon>Bacillota</taxon>
        <taxon>Clostridia</taxon>
        <taxon>Lachnospirales</taxon>
        <taxon>Natranaerovirgaceae</taxon>
        <taxon>Natranaerovirga</taxon>
    </lineage>
</organism>
<reference evidence="2 3" key="1">
    <citation type="submission" date="2019-03" db="EMBL/GenBank/DDBJ databases">
        <title>Genomic Encyclopedia of Type Strains, Phase IV (KMG-IV): sequencing the most valuable type-strain genomes for metagenomic binning, comparative biology and taxonomic classification.</title>
        <authorList>
            <person name="Goeker M."/>
        </authorList>
    </citation>
    <scope>NUCLEOTIDE SEQUENCE [LARGE SCALE GENOMIC DNA]</scope>
    <source>
        <strain evidence="2 3">DSM 24176</strain>
    </source>
</reference>
<protein>
    <recommendedName>
        <fullName evidence="4">ABC-2 family transporter</fullName>
    </recommendedName>
</protein>
<feature type="transmembrane region" description="Helical" evidence="1">
    <location>
        <begin position="103"/>
        <end position="125"/>
    </location>
</feature>
<keyword evidence="3" id="KW-1185">Reference proteome</keyword>
<keyword evidence="1" id="KW-1133">Transmembrane helix</keyword>
<feature type="transmembrane region" description="Helical" evidence="1">
    <location>
        <begin position="175"/>
        <end position="194"/>
    </location>
</feature>